<keyword evidence="2" id="KW-1185">Reference proteome</keyword>
<protein>
    <submittedName>
        <fullName evidence="1">Uncharacterized protein</fullName>
    </submittedName>
</protein>
<dbReference type="Proteomes" id="UP000014227">
    <property type="component" value="Chromosome I"/>
</dbReference>
<accession>S0EUK4</accession>
<dbReference type="InParanoid" id="S0EUK4"/>
<dbReference type="HOGENOM" id="CLU_2286494_0_0_0"/>
<name>S0EUK4_CHTCT</name>
<dbReference type="KEGG" id="ccz:CCALI_01527"/>
<evidence type="ECO:0000313" key="2">
    <source>
        <dbReference type="Proteomes" id="UP000014227"/>
    </source>
</evidence>
<dbReference type="EMBL" id="HF951689">
    <property type="protein sequence ID" value="CCW35343.1"/>
    <property type="molecule type" value="Genomic_DNA"/>
</dbReference>
<evidence type="ECO:0000313" key="1">
    <source>
        <dbReference type="EMBL" id="CCW35343.1"/>
    </source>
</evidence>
<reference evidence="2" key="1">
    <citation type="submission" date="2013-03" db="EMBL/GenBank/DDBJ databases">
        <title>Genome sequence of Chthonomonas calidirosea, the first sequenced genome from the Armatimonadetes phylum (formally candidate division OP10).</title>
        <authorList>
            <person name="Lee K.C.Y."/>
            <person name="Morgan X.C."/>
            <person name="Dunfield P.F."/>
            <person name="Tamas I."/>
            <person name="Houghton K.M."/>
            <person name="Vyssotski M."/>
            <person name="Ryan J.L.J."/>
            <person name="Lagutin K."/>
            <person name="McDonald I.R."/>
            <person name="Stott M.B."/>
        </authorList>
    </citation>
    <scope>NUCLEOTIDE SEQUENCE [LARGE SCALE GENOMIC DNA]</scope>
    <source>
        <strain evidence="2">DSM 23976 / ICMP 18418 / T49</strain>
    </source>
</reference>
<dbReference type="PATRIC" id="fig|1303518.3.peg.1565"/>
<dbReference type="AlphaFoldDB" id="S0EUK4"/>
<proteinExistence type="predicted"/>
<sequence length="101" mass="10831">MKLLPLGLPALFLIHRGSEEGDTPNLTEIGFGWDAKSGKVHPGLLFLEGQNEGGYSLEVGGGKMHGVRLPSSRSLPLGAVEAMREELPKQLLATRGEDEPK</sequence>
<organism evidence="1 2">
    <name type="scientific">Chthonomonas calidirosea (strain DSM 23976 / ICMP 18418 / T49)</name>
    <dbReference type="NCBI Taxonomy" id="1303518"/>
    <lineage>
        <taxon>Bacteria</taxon>
        <taxon>Bacillati</taxon>
        <taxon>Armatimonadota</taxon>
        <taxon>Chthonomonadia</taxon>
        <taxon>Chthonomonadales</taxon>
        <taxon>Chthonomonadaceae</taxon>
        <taxon>Chthonomonas</taxon>
    </lineage>
</organism>
<gene>
    <name evidence="1" type="ORF">CCALI_01527</name>
</gene>
<dbReference type="RefSeq" id="WP_016482878.1">
    <property type="nucleotide sequence ID" value="NC_021487.1"/>
</dbReference>